<organism evidence="1 2">
    <name type="scientific">Cuscuta campestris</name>
    <dbReference type="NCBI Taxonomy" id="132261"/>
    <lineage>
        <taxon>Eukaryota</taxon>
        <taxon>Viridiplantae</taxon>
        <taxon>Streptophyta</taxon>
        <taxon>Embryophyta</taxon>
        <taxon>Tracheophyta</taxon>
        <taxon>Spermatophyta</taxon>
        <taxon>Magnoliopsida</taxon>
        <taxon>eudicotyledons</taxon>
        <taxon>Gunneridae</taxon>
        <taxon>Pentapetalae</taxon>
        <taxon>asterids</taxon>
        <taxon>lamiids</taxon>
        <taxon>Solanales</taxon>
        <taxon>Convolvulaceae</taxon>
        <taxon>Cuscuteae</taxon>
        <taxon>Cuscuta</taxon>
        <taxon>Cuscuta subgen. Grammica</taxon>
        <taxon>Cuscuta sect. Cleistogrammica</taxon>
    </lineage>
</organism>
<protein>
    <submittedName>
        <fullName evidence="1">Uncharacterized protein</fullName>
    </submittedName>
</protein>
<dbReference type="EMBL" id="OOIL02005094">
    <property type="protein sequence ID" value="VFQ93945.1"/>
    <property type="molecule type" value="Genomic_DNA"/>
</dbReference>
<evidence type="ECO:0000313" key="1">
    <source>
        <dbReference type="EMBL" id="VFQ93945.1"/>
    </source>
</evidence>
<accession>A0A484MY47</accession>
<reference evidence="1 2" key="1">
    <citation type="submission" date="2018-04" db="EMBL/GenBank/DDBJ databases">
        <authorList>
            <person name="Vogel A."/>
        </authorList>
    </citation>
    <scope>NUCLEOTIDE SEQUENCE [LARGE SCALE GENOMIC DNA]</scope>
</reference>
<keyword evidence="2" id="KW-1185">Reference proteome</keyword>
<dbReference type="AlphaFoldDB" id="A0A484MY47"/>
<gene>
    <name evidence="1" type="ORF">CCAM_LOCUS35721</name>
</gene>
<dbReference type="Proteomes" id="UP000595140">
    <property type="component" value="Unassembled WGS sequence"/>
</dbReference>
<name>A0A484MY47_9ASTE</name>
<proteinExistence type="predicted"/>
<sequence length="151" mass="16384">MLISVGQLDDSGLDVKFGGGQWKVVKGNLVVARGKKRGSLYMVEIPPEGASPVLDELARKVQPVREFCDSGSTGRASVPIRQWVRKTSILVLKVSPVTYLLGLENVGSQFALEARRVIDVSHSELAEKENESRVVTDELKLSGSFNGSSDN</sequence>
<dbReference type="OrthoDB" id="1814423at2759"/>
<evidence type="ECO:0000313" key="2">
    <source>
        <dbReference type="Proteomes" id="UP000595140"/>
    </source>
</evidence>